<dbReference type="AlphaFoldDB" id="A0A366KX09"/>
<keyword evidence="2" id="KW-1185">Reference proteome</keyword>
<dbReference type="EMBL" id="QNQU01000012">
    <property type="protein sequence ID" value="RBQ05799.1"/>
    <property type="molecule type" value="Genomic_DNA"/>
</dbReference>
<accession>A0A366KX09</accession>
<protein>
    <recommendedName>
        <fullName evidence="3">Outer membrane protein beta-barrel domain-containing protein</fullName>
    </recommendedName>
</protein>
<dbReference type="OrthoDB" id="648040at2"/>
<evidence type="ECO:0000313" key="2">
    <source>
        <dbReference type="Proteomes" id="UP000252081"/>
    </source>
</evidence>
<proteinExistence type="predicted"/>
<gene>
    <name evidence="1" type="ORF">DRW42_14965</name>
</gene>
<comment type="caution">
    <text evidence="1">The sequence shown here is derived from an EMBL/GenBank/DDBJ whole genome shotgun (WGS) entry which is preliminary data.</text>
</comment>
<sequence>MIFNLPRATYITILLVFIGSFSFAQSNYFKMSYGFGGGINKSYTDVYKGSYGYTAYGVFDYHITPFVTFGLEGQYGMVQGGDIATDPHNRQFVNQYMAISANAKLMLGELVNYDKSEFLYNMRGLYVGMGVGAIKNKITDIVRYKPSWAAYDPGYGPFPGEDKSINLLVPLNFGFNYFIYDGYGYMRYVININAQSNFTFGEGLDGYNDSSTKFKNYSPDVYNTYTIGFKYMFGTIKSYRKTL</sequence>
<evidence type="ECO:0000313" key="1">
    <source>
        <dbReference type="EMBL" id="RBQ05799.1"/>
    </source>
</evidence>
<name>A0A366KX09_9SPHI</name>
<dbReference type="Proteomes" id="UP000252081">
    <property type="component" value="Unassembled WGS sequence"/>
</dbReference>
<organism evidence="1 2">
    <name type="scientific">Pedobacter miscanthi</name>
    <dbReference type="NCBI Taxonomy" id="2259170"/>
    <lineage>
        <taxon>Bacteria</taxon>
        <taxon>Pseudomonadati</taxon>
        <taxon>Bacteroidota</taxon>
        <taxon>Sphingobacteriia</taxon>
        <taxon>Sphingobacteriales</taxon>
        <taxon>Sphingobacteriaceae</taxon>
        <taxon>Pedobacter</taxon>
    </lineage>
</organism>
<evidence type="ECO:0008006" key="3">
    <source>
        <dbReference type="Google" id="ProtNLM"/>
    </source>
</evidence>
<reference evidence="1 2" key="1">
    <citation type="submission" date="2018-07" db="EMBL/GenBank/DDBJ databases">
        <title>A draft genome of a endophytic bacteria, a new species of Pedobacter.</title>
        <authorList>
            <person name="Zhang Z.D."/>
            <person name="Chen Z.J."/>
        </authorList>
    </citation>
    <scope>NUCLEOTIDE SEQUENCE [LARGE SCALE GENOMIC DNA]</scope>
    <source>
        <strain evidence="1 2">RS10</strain>
    </source>
</reference>
<dbReference type="RefSeq" id="WP_113949638.1">
    <property type="nucleotide sequence ID" value="NZ_QNQU01000012.1"/>
</dbReference>